<evidence type="ECO:0000256" key="1">
    <source>
        <dbReference type="SAM" id="MobiDB-lite"/>
    </source>
</evidence>
<feature type="compositionally biased region" description="Basic residues" evidence="1">
    <location>
        <begin position="170"/>
        <end position="179"/>
    </location>
</feature>
<accession>A0AA45BWU7</accession>
<name>A0AA45BWU7_XANCM</name>
<protein>
    <submittedName>
        <fullName evidence="2">Uncharacterized protein</fullName>
    </submittedName>
</protein>
<evidence type="ECO:0000313" key="3">
    <source>
        <dbReference type="Proteomes" id="UP000251513"/>
    </source>
</evidence>
<evidence type="ECO:0000313" key="2">
    <source>
        <dbReference type="EMBL" id="PUE94411.1"/>
    </source>
</evidence>
<reference evidence="2 3" key="1">
    <citation type="submission" date="2018-03" db="EMBL/GenBank/DDBJ databases">
        <title>Sequencing of reference strains of Xanthomonas.</title>
        <authorList>
            <person name="Studholme D.J."/>
            <person name="Vicente J."/>
            <person name="Sarris P."/>
        </authorList>
    </citation>
    <scope>NUCLEOTIDE SEQUENCE [LARGE SCALE GENOMIC DNA]</scope>
    <source>
        <strain evidence="2 3">WHRI 5232</strain>
    </source>
</reference>
<gene>
    <name evidence="2" type="ORF">C7T86_08640</name>
</gene>
<sequence length="179" mass="19671">MVVICVECFGLHGRLHAYRCGTRHTCIHEVSDAPPCPLRSHADARVITTVRCRRPGESGIQVDHRRSGSASRWPSLVSMRDASPPIHKQQTRRLAAATACRSASKIAGVRSRIRDEAIGGMKASSELAWMDSRRARTPDAAPCLDRPADGAGGRMRQSPALEDTNDNRPSHLRWKSTSQ</sequence>
<organism evidence="2 3">
    <name type="scientific">Xanthomonas campestris pv. malvacearum</name>
    <dbReference type="NCBI Taxonomy" id="86040"/>
    <lineage>
        <taxon>Bacteria</taxon>
        <taxon>Pseudomonadati</taxon>
        <taxon>Pseudomonadota</taxon>
        <taxon>Gammaproteobacteria</taxon>
        <taxon>Lysobacterales</taxon>
        <taxon>Lysobacteraceae</taxon>
        <taxon>Xanthomonas</taxon>
    </lineage>
</organism>
<comment type="caution">
    <text evidence="2">The sequence shown here is derived from an EMBL/GenBank/DDBJ whole genome shotgun (WGS) entry which is preliminary data.</text>
</comment>
<proteinExistence type="predicted"/>
<feature type="region of interest" description="Disordered" evidence="1">
    <location>
        <begin position="132"/>
        <end position="179"/>
    </location>
</feature>
<dbReference type="Proteomes" id="UP000251513">
    <property type="component" value="Unassembled WGS sequence"/>
</dbReference>
<dbReference type="AlphaFoldDB" id="A0AA45BWU7"/>
<dbReference type="EMBL" id="PYJH01000013">
    <property type="protein sequence ID" value="PUE94411.1"/>
    <property type="molecule type" value="Genomic_DNA"/>
</dbReference>